<protein>
    <submittedName>
        <fullName evidence="1">CLUMA_CG002023, isoform A</fullName>
    </submittedName>
</protein>
<accession>A0A1J1HL29</accession>
<reference evidence="1 2" key="1">
    <citation type="submission" date="2015-04" db="EMBL/GenBank/DDBJ databases">
        <authorList>
            <person name="Syromyatnikov M.Y."/>
            <person name="Popov V.N."/>
        </authorList>
    </citation>
    <scope>NUCLEOTIDE SEQUENCE [LARGE SCALE GENOMIC DNA]</scope>
</reference>
<evidence type="ECO:0000313" key="1">
    <source>
        <dbReference type="EMBL" id="CRK88242.1"/>
    </source>
</evidence>
<gene>
    <name evidence="1" type="ORF">CLUMA_CG002023</name>
</gene>
<evidence type="ECO:0000313" key="2">
    <source>
        <dbReference type="Proteomes" id="UP000183832"/>
    </source>
</evidence>
<name>A0A1J1HL29_9DIPT</name>
<dbReference type="Proteomes" id="UP000183832">
    <property type="component" value="Unassembled WGS sequence"/>
</dbReference>
<dbReference type="AlphaFoldDB" id="A0A1J1HL29"/>
<sequence length="32" mass="3996">MIIFDLLYCFEFNEDHEMIIQQKHERHTLLTS</sequence>
<dbReference type="EMBL" id="CVRI01000006">
    <property type="protein sequence ID" value="CRK88242.1"/>
    <property type="molecule type" value="Genomic_DNA"/>
</dbReference>
<organism evidence="1 2">
    <name type="scientific">Clunio marinus</name>
    <dbReference type="NCBI Taxonomy" id="568069"/>
    <lineage>
        <taxon>Eukaryota</taxon>
        <taxon>Metazoa</taxon>
        <taxon>Ecdysozoa</taxon>
        <taxon>Arthropoda</taxon>
        <taxon>Hexapoda</taxon>
        <taxon>Insecta</taxon>
        <taxon>Pterygota</taxon>
        <taxon>Neoptera</taxon>
        <taxon>Endopterygota</taxon>
        <taxon>Diptera</taxon>
        <taxon>Nematocera</taxon>
        <taxon>Chironomoidea</taxon>
        <taxon>Chironomidae</taxon>
        <taxon>Clunio</taxon>
    </lineage>
</organism>
<proteinExistence type="predicted"/>
<keyword evidence="2" id="KW-1185">Reference proteome</keyword>